<reference evidence="3" key="1">
    <citation type="submission" date="2017-03" db="EMBL/GenBank/DDBJ databases">
        <title>Phytopthora megakarya and P. palmivora, two closely related causual agents of cacao black pod achieved similar genome size and gene model numbers by different mechanisms.</title>
        <authorList>
            <person name="Ali S."/>
            <person name="Shao J."/>
            <person name="Larry D.J."/>
            <person name="Kronmiller B."/>
            <person name="Shen D."/>
            <person name="Strem M.D."/>
            <person name="Melnick R.L."/>
            <person name="Guiltinan M.J."/>
            <person name="Tyler B.M."/>
            <person name="Meinhardt L.W."/>
            <person name="Bailey B.A."/>
        </authorList>
    </citation>
    <scope>NUCLEOTIDE SEQUENCE [LARGE SCALE GENOMIC DNA]</scope>
    <source>
        <strain evidence="3">zdho120</strain>
    </source>
</reference>
<sequence>DLLGGSPPAPQPGAVPHRPAVTPHYEGYQQQDCGRPSQMQRLYAAKYARQKKVAIRPFNGKEVYVSLGSGFLEWGRRFERQVFLAQLSCGFLWPEKVKIDLLGHYLAGTAEKYYQKQVESWVARSNT</sequence>
<feature type="region of interest" description="Disordered" evidence="1">
    <location>
        <begin position="1"/>
        <end position="21"/>
    </location>
</feature>
<dbReference type="OrthoDB" id="127913at2759"/>
<gene>
    <name evidence="2" type="ORF">PHMEG_00020076</name>
</gene>
<keyword evidence="3" id="KW-1185">Reference proteome</keyword>
<comment type="caution">
    <text evidence="2">The sequence shown here is derived from an EMBL/GenBank/DDBJ whole genome shotgun (WGS) entry which is preliminary data.</text>
</comment>
<accession>A0A225VPP9</accession>
<dbReference type="Proteomes" id="UP000198211">
    <property type="component" value="Unassembled WGS sequence"/>
</dbReference>
<evidence type="ECO:0000313" key="3">
    <source>
        <dbReference type="Proteomes" id="UP000198211"/>
    </source>
</evidence>
<evidence type="ECO:0000256" key="1">
    <source>
        <dbReference type="SAM" id="MobiDB-lite"/>
    </source>
</evidence>
<feature type="non-terminal residue" evidence="2">
    <location>
        <position position="1"/>
    </location>
</feature>
<name>A0A225VPP9_9STRA</name>
<proteinExistence type="predicted"/>
<evidence type="ECO:0000313" key="2">
    <source>
        <dbReference type="EMBL" id="OWZ07521.1"/>
    </source>
</evidence>
<dbReference type="EMBL" id="NBNE01003509">
    <property type="protein sequence ID" value="OWZ07521.1"/>
    <property type="molecule type" value="Genomic_DNA"/>
</dbReference>
<organism evidence="2 3">
    <name type="scientific">Phytophthora megakarya</name>
    <dbReference type="NCBI Taxonomy" id="4795"/>
    <lineage>
        <taxon>Eukaryota</taxon>
        <taxon>Sar</taxon>
        <taxon>Stramenopiles</taxon>
        <taxon>Oomycota</taxon>
        <taxon>Peronosporomycetes</taxon>
        <taxon>Peronosporales</taxon>
        <taxon>Peronosporaceae</taxon>
        <taxon>Phytophthora</taxon>
    </lineage>
</organism>
<dbReference type="AlphaFoldDB" id="A0A225VPP9"/>
<protein>
    <submittedName>
        <fullName evidence="2">Uncharacterized protein</fullName>
    </submittedName>
</protein>